<dbReference type="SUPFAM" id="SSF53271">
    <property type="entry name" value="PRTase-like"/>
    <property type="match status" value="1"/>
</dbReference>
<dbReference type="InterPro" id="IPR050408">
    <property type="entry name" value="HGPRT"/>
</dbReference>
<evidence type="ECO:0000256" key="6">
    <source>
        <dbReference type="ARBA" id="ARBA00022490"/>
    </source>
</evidence>
<dbReference type="EC" id="2.4.2.8" evidence="5 13"/>
<evidence type="ECO:0000256" key="11">
    <source>
        <dbReference type="ARBA" id="ARBA00022741"/>
    </source>
</evidence>
<reference evidence="15" key="1">
    <citation type="submission" date="2020-08" db="EMBL/GenBank/DDBJ databases">
        <title>Multicomponent nature underlies the extraordinary mechanical properties of spider dragline silk.</title>
        <authorList>
            <person name="Kono N."/>
            <person name="Nakamura H."/>
            <person name="Mori M."/>
            <person name="Yoshida Y."/>
            <person name="Ohtoshi R."/>
            <person name="Malay A.D."/>
            <person name="Moran D.A.P."/>
            <person name="Tomita M."/>
            <person name="Numata K."/>
            <person name="Arakawa K."/>
        </authorList>
    </citation>
    <scope>NUCLEOTIDE SEQUENCE</scope>
</reference>
<dbReference type="Proteomes" id="UP000887159">
    <property type="component" value="Unassembled WGS sequence"/>
</dbReference>
<evidence type="ECO:0000256" key="1">
    <source>
        <dbReference type="ARBA" id="ARBA00001946"/>
    </source>
</evidence>
<dbReference type="Pfam" id="PF00156">
    <property type="entry name" value="Pribosyltran"/>
    <property type="match status" value="1"/>
</dbReference>
<gene>
    <name evidence="15" type="primary">HPRT1</name>
    <name evidence="15" type="ORF">TNCV_2520231</name>
</gene>
<comment type="pathway">
    <text evidence="3 13">Purine metabolism; IMP biosynthesis via salvage pathway; IMP from hypoxanthine: step 1/1.</text>
</comment>
<keyword evidence="6 13" id="KW-0963">Cytoplasm</keyword>
<keyword evidence="11 13" id="KW-0547">Nucleotide-binding</keyword>
<dbReference type="GO" id="GO:0000166">
    <property type="term" value="F:nucleotide binding"/>
    <property type="evidence" value="ECO:0007669"/>
    <property type="project" value="UniProtKB-KW"/>
</dbReference>
<dbReference type="GO" id="GO:0004422">
    <property type="term" value="F:hypoxanthine phosphoribosyltransferase activity"/>
    <property type="evidence" value="ECO:0007669"/>
    <property type="project" value="InterPro"/>
</dbReference>
<dbReference type="CDD" id="cd06223">
    <property type="entry name" value="PRTases_typeI"/>
    <property type="match status" value="1"/>
</dbReference>
<dbReference type="GO" id="GO:0032264">
    <property type="term" value="P:IMP salvage"/>
    <property type="evidence" value="ECO:0007669"/>
    <property type="project" value="TreeGrafter"/>
</dbReference>
<dbReference type="AlphaFoldDB" id="A0A8X6V481"/>
<dbReference type="NCBIfam" id="TIGR01203">
    <property type="entry name" value="HGPRTase"/>
    <property type="match status" value="1"/>
</dbReference>
<dbReference type="FunFam" id="3.40.50.2020:FF:000053">
    <property type="entry name" value="Hypoxanthine phosphoribosyltransferase"/>
    <property type="match status" value="1"/>
</dbReference>
<comment type="catalytic activity">
    <reaction evidence="13">
        <text>IMP + diphosphate = hypoxanthine + 5-phospho-alpha-D-ribose 1-diphosphate</text>
        <dbReference type="Rhea" id="RHEA:17973"/>
        <dbReference type="ChEBI" id="CHEBI:17368"/>
        <dbReference type="ChEBI" id="CHEBI:33019"/>
        <dbReference type="ChEBI" id="CHEBI:58017"/>
        <dbReference type="ChEBI" id="CHEBI:58053"/>
        <dbReference type="EC" id="2.4.2.8"/>
    </reaction>
</comment>
<comment type="cofactor">
    <cofactor evidence="1 13">
        <name>Mg(2+)</name>
        <dbReference type="ChEBI" id="CHEBI:18420"/>
    </cofactor>
</comment>
<evidence type="ECO:0000256" key="9">
    <source>
        <dbReference type="ARBA" id="ARBA00022723"/>
    </source>
</evidence>
<dbReference type="PANTHER" id="PTHR43340:SF1">
    <property type="entry name" value="HYPOXANTHINE PHOSPHORIBOSYLTRANSFERASE"/>
    <property type="match status" value="1"/>
</dbReference>
<dbReference type="GO" id="GO:0046100">
    <property type="term" value="P:hypoxanthine metabolic process"/>
    <property type="evidence" value="ECO:0007669"/>
    <property type="project" value="TreeGrafter"/>
</dbReference>
<dbReference type="InterPro" id="IPR005904">
    <property type="entry name" value="Hxn_phspho_trans"/>
</dbReference>
<keyword evidence="7 13" id="KW-0328">Glycosyltransferase</keyword>
<dbReference type="EMBL" id="BMAU01021149">
    <property type="protein sequence ID" value="GFX92564.1"/>
    <property type="molecule type" value="Genomic_DNA"/>
</dbReference>
<dbReference type="Gene3D" id="3.40.50.2020">
    <property type="match status" value="1"/>
</dbReference>
<evidence type="ECO:0000313" key="16">
    <source>
        <dbReference type="Proteomes" id="UP000887159"/>
    </source>
</evidence>
<evidence type="ECO:0000256" key="13">
    <source>
        <dbReference type="RuleBase" id="RU364099"/>
    </source>
</evidence>
<dbReference type="GO" id="GO:0006166">
    <property type="term" value="P:purine ribonucleoside salvage"/>
    <property type="evidence" value="ECO:0007669"/>
    <property type="project" value="UniProtKB-KW"/>
</dbReference>
<organism evidence="15 16">
    <name type="scientific">Trichonephila clavipes</name>
    <name type="common">Golden silk orbweaver</name>
    <name type="synonym">Nephila clavipes</name>
    <dbReference type="NCBI Taxonomy" id="2585209"/>
    <lineage>
        <taxon>Eukaryota</taxon>
        <taxon>Metazoa</taxon>
        <taxon>Ecdysozoa</taxon>
        <taxon>Arthropoda</taxon>
        <taxon>Chelicerata</taxon>
        <taxon>Arachnida</taxon>
        <taxon>Araneae</taxon>
        <taxon>Araneomorphae</taxon>
        <taxon>Entelegynae</taxon>
        <taxon>Araneoidea</taxon>
        <taxon>Nephilidae</taxon>
        <taxon>Trichonephila</taxon>
    </lineage>
</organism>
<keyword evidence="9 13" id="KW-0479">Metal-binding</keyword>
<evidence type="ECO:0000256" key="2">
    <source>
        <dbReference type="ARBA" id="ARBA00004496"/>
    </source>
</evidence>
<keyword evidence="8 13" id="KW-0808">Transferase</keyword>
<keyword evidence="12 13" id="KW-0460">Magnesium</keyword>
<proteinExistence type="inferred from homology"/>
<comment type="subcellular location">
    <subcellularLocation>
        <location evidence="2 13">Cytoplasm</location>
    </subcellularLocation>
</comment>
<keyword evidence="10 13" id="KW-0660">Purine salvage</keyword>
<evidence type="ECO:0000256" key="3">
    <source>
        <dbReference type="ARBA" id="ARBA00004669"/>
    </source>
</evidence>
<feature type="domain" description="Phosphoribosyltransferase" evidence="14">
    <location>
        <begin position="42"/>
        <end position="195"/>
    </location>
</feature>
<evidence type="ECO:0000256" key="4">
    <source>
        <dbReference type="ARBA" id="ARBA00008391"/>
    </source>
</evidence>
<evidence type="ECO:0000256" key="12">
    <source>
        <dbReference type="ARBA" id="ARBA00022842"/>
    </source>
</evidence>
<dbReference type="InterPro" id="IPR000836">
    <property type="entry name" value="PRTase_dom"/>
</dbReference>
<dbReference type="PANTHER" id="PTHR43340">
    <property type="entry name" value="HYPOXANTHINE-GUANINE PHOSPHORIBOSYLTRANSFERASE"/>
    <property type="match status" value="1"/>
</dbReference>
<dbReference type="GO" id="GO:0005829">
    <property type="term" value="C:cytosol"/>
    <property type="evidence" value="ECO:0007669"/>
    <property type="project" value="TreeGrafter"/>
</dbReference>
<accession>A0A8X6V481</accession>
<comment type="similarity">
    <text evidence="4 13">Belongs to the purine/pyrimidine phosphoribosyltransferase family.</text>
</comment>
<evidence type="ECO:0000256" key="5">
    <source>
        <dbReference type="ARBA" id="ARBA00011895"/>
    </source>
</evidence>
<dbReference type="GO" id="GO:0000287">
    <property type="term" value="F:magnesium ion binding"/>
    <property type="evidence" value="ECO:0007669"/>
    <property type="project" value="TreeGrafter"/>
</dbReference>
<evidence type="ECO:0000256" key="8">
    <source>
        <dbReference type="ARBA" id="ARBA00022679"/>
    </source>
</evidence>
<dbReference type="GO" id="GO:0032263">
    <property type="term" value="P:GMP salvage"/>
    <property type="evidence" value="ECO:0007669"/>
    <property type="project" value="TreeGrafter"/>
</dbReference>
<evidence type="ECO:0000256" key="10">
    <source>
        <dbReference type="ARBA" id="ARBA00022726"/>
    </source>
</evidence>
<comment type="caution">
    <text evidence="15">The sequence shown here is derived from an EMBL/GenBank/DDBJ whole genome shotgun (WGS) entry which is preliminary data.</text>
</comment>
<evidence type="ECO:0000256" key="7">
    <source>
        <dbReference type="ARBA" id="ARBA00022676"/>
    </source>
</evidence>
<evidence type="ECO:0000313" key="15">
    <source>
        <dbReference type="EMBL" id="GFX92564.1"/>
    </source>
</evidence>
<keyword evidence="16" id="KW-1185">Reference proteome</keyword>
<protein>
    <recommendedName>
        <fullName evidence="5 13">Hypoxanthine phosphoribosyltransferase</fullName>
        <ecNumber evidence="5 13">2.4.2.8</ecNumber>
    </recommendedName>
</protein>
<name>A0A8X6V481_TRICX</name>
<dbReference type="GO" id="GO:0006178">
    <property type="term" value="P:guanine salvage"/>
    <property type="evidence" value="ECO:0007669"/>
    <property type="project" value="TreeGrafter"/>
</dbReference>
<dbReference type="InterPro" id="IPR029057">
    <property type="entry name" value="PRTase-like"/>
</dbReference>
<evidence type="ECO:0000259" key="14">
    <source>
        <dbReference type="Pfam" id="PF00156"/>
    </source>
</evidence>
<sequence length="247" mass="27783">MYPCKYIVISDDDDGYPLETFCIPRHYTTDLDSVLVPCGLIHDRIERLARDISQDYNEQPFTALCVLKGGYKFFADLLDKIKQYVRNINGPTGVISVDFIRLKSYEDADSSGELKVMGIDNLMTLAGRNLLIVEDIIDTGLTMENLLKLLQKFNPKSVKVVSLFVKRTPKSSGYRPDYMGFEVPNKFIVGYALDYNEFFRDLNLVYNPACLVVPGGAWMGSCIAERGALPRPLLFAESRASPAKLVL</sequence>